<sequence>MARRSTRRQAANPVSYRESSDSEAEESFEPEEDDYSTRPTKRKANNKSSSASKKRKKSGTKTSKKSLKQLEEELEENYLYRALSSNEVNIQDIALDWIEEYEEDQVDDKYESITGLINFILRSCGSLHLFQPHDLSNLESSADTVDEIGIAFGDQSSHKYPFKAVPVFKKNALQLFKEIIDIAHEKGLLYKYDNNREEEEEEESLASPLMSYILTWVTSLSSSPIRSLRYTSTEILFAIQLQLCKIIASVESSLERSQRQLSKIKKSNKSKYNTISKTIESCQLQKRTILEYFNDTGNIVIDRRYRDIDPQIRLACLKNLCEFILIYPDFFCQGIYLRYFGWLLSDPIAQVRIENTRSLLKLYRFISPADLTLGLRQFSEKYKSQIIKMSQIDSDAQVKLNILGICCELLRLGFLEEKDTRQVIENFPFSGPSKLQIEGARFVTILNEENLTGINDKYRLFIETYKPNQFETDLPFCLDIKSLINLLKFVADKPLHLVFQNMSSHYEGNWEMLVKYFLSDISSIKFSKKDEEEEEFVEGEEIEEFRQFIDLNSDERLILLKFIQGFVEYVYTKKNPEEVESQLVRLIEYLPQIQNVCVRSSKMFPVFLNIWTTLLKGQQSVYNISNKLDKLDQYDEISSEIIKYFKDFDTVAEFSSYFTALFDSHGLTTNIKFSIQTVLEELCEEVVKTISDQQSEDDDIDSTNTEVLEQTKLIKTLEVASPILQKIKQMGDFVNIANLSNMVDLLSSLVNRVLRKFDLALIMSQWKHNFLEQLPQFLPALTCLYDLTLVVVSWKFEKLVEIEKDEQRHYAIDLEFDGIVDLVNQTIRLIYECTNSVQFLDLKTLLISRYIDFMLSFKVFYVRFQADNSFDNFQEFFNSNMQLLLIKRDMQFQLLELFLIKEVRLGHLLNVDLDRDDEEDVNYEDYTEKIDKSYLQEKSMFDDDDQTSQPSTEDSSTTRNQEVEAKKKEKIWNLEKDLSVFTLKLISLVNVSLVQDELYNRIKLNKDKLGSVFAKIIQQQDEHANTIKNQAVSNKERESEESRISENAQQSSVEDNNGNEVVERDESIAIEVDVPERGSMVDIETPSSVI</sequence>
<dbReference type="Pfam" id="PF21581">
    <property type="entry name" value="SCD"/>
    <property type="match status" value="1"/>
</dbReference>
<dbReference type="Proteomes" id="UP000030161">
    <property type="component" value="Unassembled WGS sequence"/>
</dbReference>
<proteinExistence type="predicted"/>
<dbReference type="GO" id="GO:0000785">
    <property type="term" value="C:chromatin"/>
    <property type="evidence" value="ECO:0007669"/>
    <property type="project" value="TreeGrafter"/>
</dbReference>
<evidence type="ECO:0000256" key="1">
    <source>
        <dbReference type="SAM" id="MobiDB-lite"/>
    </source>
</evidence>
<evidence type="ECO:0000313" key="4">
    <source>
        <dbReference type="Proteomes" id="UP000030161"/>
    </source>
</evidence>
<dbReference type="PANTHER" id="PTHR11199:SF0">
    <property type="entry name" value="LD34181P-RELATED"/>
    <property type="match status" value="1"/>
</dbReference>
<feature type="domain" description="SCD" evidence="2">
    <location>
        <begin position="301"/>
        <end position="389"/>
    </location>
</feature>
<dbReference type="GO" id="GO:0003682">
    <property type="term" value="F:chromatin binding"/>
    <property type="evidence" value="ECO:0007669"/>
    <property type="project" value="TreeGrafter"/>
</dbReference>
<dbReference type="PROSITE" id="PS51425">
    <property type="entry name" value="SCD"/>
    <property type="match status" value="1"/>
</dbReference>
<dbReference type="InterPro" id="IPR016024">
    <property type="entry name" value="ARM-type_fold"/>
</dbReference>
<dbReference type="Pfam" id="PF08514">
    <property type="entry name" value="STAG"/>
    <property type="match status" value="1"/>
</dbReference>
<name>A0AB34Q228_CANAX</name>
<evidence type="ECO:0000259" key="2">
    <source>
        <dbReference type="PROSITE" id="PS51425"/>
    </source>
</evidence>
<dbReference type="GO" id="GO:0005634">
    <property type="term" value="C:nucleus"/>
    <property type="evidence" value="ECO:0007669"/>
    <property type="project" value="TreeGrafter"/>
</dbReference>
<feature type="compositionally biased region" description="Polar residues" evidence="1">
    <location>
        <begin position="1047"/>
        <end position="1059"/>
    </location>
</feature>
<dbReference type="InterPro" id="IPR013721">
    <property type="entry name" value="STAG"/>
</dbReference>
<gene>
    <name evidence="3" type="ORF">MG3_01429</name>
</gene>
<dbReference type="GO" id="GO:0007062">
    <property type="term" value="P:sister chromatid cohesion"/>
    <property type="evidence" value="ECO:0007669"/>
    <property type="project" value="UniProtKB-ARBA"/>
</dbReference>
<dbReference type="SUPFAM" id="SSF48371">
    <property type="entry name" value="ARM repeat"/>
    <property type="match status" value="1"/>
</dbReference>
<feature type="compositionally biased region" description="Polar residues" evidence="1">
    <location>
        <begin position="947"/>
        <end position="960"/>
    </location>
</feature>
<dbReference type="GO" id="GO:0008278">
    <property type="term" value="C:cohesin complex"/>
    <property type="evidence" value="ECO:0007669"/>
    <property type="project" value="TreeGrafter"/>
</dbReference>
<dbReference type="PANTHER" id="PTHR11199">
    <property type="entry name" value="STROMAL ANTIGEN"/>
    <property type="match status" value="1"/>
</dbReference>
<dbReference type="InterPro" id="IPR039662">
    <property type="entry name" value="Cohesin_Scc3/SA"/>
</dbReference>
<reference evidence="3 4" key="1">
    <citation type="submission" date="2013-12" db="EMBL/GenBank/DDBJ databases">
        <title>The Genome Sequence of Candida albicans P78048.</title>
        <authorList>
            <consortium name="The Broad Institute Genome Sequencing Platform"/>
            <consortium name="The Broad Institute Genome Sequencing Center for Infectious Disease"/>
            <person name="Cuomo C."/>
            <person name="Bennett R."/>
            <person name="Hirakawa M."/>
            <person name="Noverr M."/>
            <person name="Mitchell A."/>
            <person name="Young S.K."/>
            <person name="Zeng Q."/>
            <person name="Gargeya S."/>
            <person name="Fitzgerald M."/>
            <person name="Abouelleil A."/>
            <person name="Alvarado L."/>
            <person name="Berlin A.M."/>
            <person name="Chapman S.B."/>
            <person name="Dewar J."/>
            <person name="Goldberg J."/>
            <person name="Griggs A."/>
            <person name="Gujja S."/>
            <person name="Hansen M."/>
            <person name="Howarth C."/>
            <person name="Imamovic A."/>
            <person name="Larimer J."/>
            <person name="McCowan C."/>
            <person name="Murphy C."/>
            <person name="Pearson M."/>
            <person name="Priest M."/>
            <person name="Roberts A."/>
            <person name="Saif S."/>
            <person name="Shea T."/>
            <person name="Sykes S."/>
            <person name="Wortman J."/>
            <person name="Nusbaum C."/>
            <person name="Birren B."/>
        </authorList>
    </citation>
    <scope>NUCLEOTIDE SEQUENCE [LARGE SCALE GENOMIC DNA]</scope>
    <source>
        <strain evidence="3 4">P78048</strain>
    </source>
</reference>
<feature type="compositionally biased region" description="Acidic residues" evidence="1">
    <location>
        <begin position="21"/>
        <end position="34"/>
    </location>
</feature>
<feature type="region of interest" description="Disordered" evidence="1">
    <location>
        <begin position="1030"/>
        <end position="1068"/>
    </location>
</feature>
<organism evidence="3 4">
    <name type="scientific">Candida albicans P78048</name>
    <dbReference type="NCBI Taxonomy" id="1094989"/>
    <lineage>
        <taxon>Eukaryota</taxon>
        <taxon>Fungi</taxon>
        <taxon>Dikarya</taxon>
        <taxon>Ascomycota</taxon>
        <taxon>Saccharomycotina</taxon>
        <taxon>Pichiomycetes</taxon>
        <taxon>Debaryomycetaceae</taxon>
        <taxon>Candida/Lodderomyces clade</taxon>
        <taxon>Candida</taxon>
    </lineage>
</organism>
<feature type="region of interest" description="Disordered" evidence="1">
    <location>
        <begin position="941"/>
        <end position="964"/>
    </location>
</feature>
<dbReference type="AlphaFoldDB" id="A0AB34Q228"/>
<comment type="caution">
    <text evidence="3">The sequence shown here is derived from an EMBL/GenBank/DDBJ whole genome shotgun (WGS) entry which is preliminary data.</text>
</comment>
<accession>A0AB34Q228</accession>
<dbReference type="InterPro" id="IPR020839">
    <property type="entry name" value="SCD"/>
</dbReference>
<feature type="region of interest" description="Disordered" evidence="1">
    <location>
        <begin position="1"/>
        <end position="67"/>
    </location>
</feature>
<feature type="compositionally biased region" description="Basic residues" evidence="1">
    <location>
        <begin position="52"/>
        <end position="67"/>
    </location>
</feature>
<dbReference type="EMBL" id="AJIX01000009">
    <property type="protein sequence ID" value="KGR16699.1"/>
    <property type="molecule type" value="Genomic_DNA"/>
</dbReference>
<feature type="compositionally biased region" description="Basic and acidic residues" evidence="1">
    <location>
        <begin position="1034"/>
        <end position="1044"/>
    </location>
</feature>
<evidence type="ECO:0000313" key="3">
    <source>
        <dbReference type="EMBL" id="KGR16699.1"/>
    </source>
</evidence>
<protein>
    <submittedName>
        <fullName evidence="3">Cohesin complex subunit SA-1/2</fullName>
    </submittedName>
</protein>